<evidence type="ECO:0000256" key="8">
    <source>
        <dbReference type="RuleBase" id="RU371113"/>
    </source>
</evidence>
<dbReference type="RefSeq" id="WP_290261176.1">
    <property type="nucleotide sequence ID" value="NZ_JAUFQG010000004.1"/>
</dbReference>
<dbReference type="GO" id="GO:0016874">
    <property type="term" value="F:ligase activity"/>
    <property type="evidence" value="ECO:0007669"/>
    <property type="project" value="UniProtKB-KW"/>
</dbReference>
<evidence type="ECO:0000256" key="1">
    <source>
        <dbReference type="ARBA" id="ARBA00022598"/>
    </source>
</evidence>
<sequence>MGNTKICEMVELPASNGNVPVRLIISKNNWLETDALDQLQRVAQFPGMCAAFGLPDLHPGKGHPIGAAFVSRAVVYPHLVGSDIGCGMGLWQVDVRAHKINSAQWERKLKGLDDTWSGDANAWLETFGLDATKATPQQNSKLGTIGGGNHFAEVQAVQQVFDAAALATCGLDKNSVVLLAHSGSRGLGQDILTQYIEAFGSAGLLTEQAQPYMQQHNFADAWAAANRALIAHRFASALRLCIRPLLDVSHNHVRPLRPAEAACLQLDAQAGEHYWLHRKGASPSTEGLVMIPGSRGSLSYLVQPRSQDLPALAQAGFSVAHGAGRKWKRSDCKARLLKHLQVKDLESTAFGSRIICKHRDLLFEEAPQAYKNIDRVVADLVAAGLIDLVASFKPVLTYKTMRKAS</sequence>
<dbReference type="EC" id="6.5.1.-" evidence="8"/>
<name>A0ABV8V7F0_9GAMM</name>
<keyword evidence="4" id="KW-0692">RNA repair</keyword>
<organism evidence="9 10">
    <name type="scientific">Simiduia curdlanivorans</name>
    <dbReference type="NCBI Taxonomy" id="1492769"/>
    <lineage>
        <taxon>Bacteria</taxon>
        <taxon>Pseudomonadati</taxon>
        <taxon>Pseudomonadota</taxon>
        <taxon>Gammaproteobacteria</taxon>
        <taxon>Cellvibrionales</taxon>
        <taxon>Cellvibrionaceae</taxon>
        <taxon>Simiduia</taxon>
    </lineage>
</organism>
<keyword evidence="1 8" id="KW-0436">Ligase</keyword>
<evidence type="ECO:0000256" key="4">
    <source>
        <dbReference type="ARBA" id="ARBA00022800"/>
    </source>
</evidence>
<dbReference type="SUPFAM" id="SSF103365">
    <property type="entry name" value="Hypothetical protein PH1602"/>
    <property type="match status" value="1"/>
</dbReference>
<keyword evidence="10" id="KW-1185">Reference proteome</keyword>
<reference evidence="10" key="1">
    <citation type="journal article" date="2019" name="Int. J. Syst. Evol. Microbiol.">
        <title>The Global Catalogue of Microorganisms (GCM) 10K type strain sequencing project: providing services to taxonomists for standard genome sequencing and annotation.</title>
        <authorList>
            <consortium name="The Broad Institute Genomics Platform"/>
            <consortium name="The Broad Institute Genome Sequencing Center for Infectious Disease"/>
            <person name="Wu L."/>
            <person name="Ma J."/>
        </authorList>
    </citation>
    <scope>NUCLEOTIDE SEQUENCE [LARGE SCALE GENOMIC DNA]</scope>
    <source>
        <strain evidence="10">CECT 8570</strain>
    </source>
</reference>
<dbReference type="InterPro" id="IPR017510">
    <property type="entry name" value="RtcB2"/>
</dbReference>
<dbReference type="InterPro" id="IPR001233">
    <property type="entry name" value="RtcB"/>
</dbReference>
<dbReference type="NCBIfam" id="NF007153">
    <property type="entry name" value="PRK09588.1"/>
    <property type="match status" value="1"/>
</dbReference>
<dbReference type="Gene3D" id="3.90.1860.10">
    <property type="entry name" value="tRNA-splicing ligase RtcB"/>
    <property type="match status" value="1"/>
</dbReference>
<keyword evidence="5" id="KW-0342">GTP-binding</keyword>
<dbReference type="Pfam" id="PF01139">
    <property type="entry name" value="RtcB"/>
    <property type="match status" value="2"/>
</dbReference>
<comment type="subunit">
    <text evidence="8">Monomer.</text>
</comment>
<evidence type="ECO:0000256" key="7">
    <source>
        <dbReference type="ARBA" id="ARBA00047746"/>
    </source>
</evidence>
<comment type="cofactor">
    <cofactor evidence="8">
        <name>Mn(2+)</name>
        <dbReference type="ChEBI" id="CHEBI:29035"/>
    </cofactor>
    <text evidence="8">Binds 2 manganese ions per subunit.</text>
</comment>
<evidence type="ECO:0000256" key="6">
    <source>
        <dbReference type="ARBA" id="ARBA00023211"/>
    </source>
</evidence>
<comment type="catalytic activity">
    <reaction evidence="7">
        <text>a 3'-end 3'-phospho-ribonucleotide-RNA + a 5'-end dephospho-ribonucleoside-RNA + GTP = a ribonucleotidyl-ribonucleotide-RNA + GMP + diphosphate</text>
        <dbReference type="Rhea" id="RHEA:68076"/>
        <dbReference type="Rhea" id="RHEA-COMP:10463"/>
        <dbReference type="Rhea" id="RHEA-COMP:13936"/>
        <dbReference type="Rhea" id="RHEA-COMP:17355"/>
        <dbReference type="ChEBI" id="CHEBI:33019"/>
        <dbReference type="ChEBI" id="CHEBI:37565"/>
        <dbReference type="ChEBI" id="CHEBI:58115"/>
        <dbReference type="ChEBI" id="CHEBI:83062"/>
        <dbReference type="ChEBI" id="CHEBI:138284"/>
        <dbReference type="ChEBI" id="CHEBI:173118"/>
        <dbReference type="EC" id="6.5.1.8"/>
    </reaction>
</comment>
<protein>
    <recommendedName>
        <fullName evidence="8">tRNA-splicing ligase RtcB</fullName>
        <ecNumber evidence="8">6.5.1.-</ecNumber>
    </recommendedName>
</protein>
<dbReference type="Proteomes" id="UP001595840">
    <property type="component" value="Unassembled WGS sequence"/>
</dbReference>
<evidence type="ECO:0000256" key="5">
    <source>
        <dbReference type="ARBA" id="ARBA00023134"/>
    </source>
</evidence>
<dbReference type="EMBL" id="JBHSCX010000020">
    <property type="protein sequence ID" value="MFC4363404.1"/>
    <property type="molecule type" value="Genomic_DNA"/>
</dbReference>
<evidence type="ECO:0000256" key="3">
    <source>
        <dbReference type="ARBA" id="ARBA00022741"/>
    </source>
</evidence>
<gene>
    <name evidence="8" type="primary">rtcB</name>
    <name evidence="9" type="ORF">ACFOX3_13900</name>
</gene>
<dbReference type="NCBIfam" id="TIGR03073">
    <property type="entry name" value="release_rtcB"/>
    <property type="match status" value="1"/>
</dbReference>
<keyword evidence="2 8" id="KW-0479">Metal-binding</keyword>
<dbReference type="PANTHER" id="PTHR11118">
    <property type="entry name" value="RNA-SPLICING LIGASE RTCB HOMOLOG"/>
    <property type="match status" value="1"/>
</dbReference>
<comment type="similarity">
    <text evidence="8">Belongs to the RtcB family.</text>
</comment>
<proteinExistence type="inferred from homology"/>
<comment type="caution">
    <text evidence="9">The sequence shown here is derived from an EMBL/GenBank/DDBJ whole genome shotgun (WGS) entry which is preliminary data.</text>
</comment>
<evidence type="ECO:0000313" key="9">
    <source>
        <dbReference type="EMBL" id="MFC4363404.1"/>
    </source>
</evidence>
<evidence type="ECO:0000313" key="10">
    <source>
        <dbReference type="Proteomes" id="UP001595840"/>
    </source>
</evidence>
<dbReference type="PANTHER" id="PTHR11118:SF1">
    <property type="entry name" value="RNA-SPLICING LIGASE RTCB HOMOLOG"/>
    <property type="match status" value="1"/>
</dbReference>
<keyword evidence="6 8" id="KW-0464">Manganese</keyword>
<evidence type="ECO:0000256" key="2">
    <source>
        <dbReference type="ARBA" id="ARBA00022723"/>
    </source>
</evidence>
<keyword evidence="3" id="KW-0547">Nucleotide-binding</keyword>
<dbReference type="InterPro" id="IPR036025">
    <property type="entry name" value="RtcB-like_sf"/>
</dbReference>
<accession>A0ABV8V7F0</accession>